<evidence type="ECO:0000313" key="3">
    <source>
        <dbReference type="Proteomes" id="UP000001933"/>
    </source>
</evidence>
<feature type="transmembrane region" description="Helical" evidence="1">
    <location>
        <begin position="118"/>
        <end position="135"/>
    </location>
</feature>
<gene>
    <name evidence="2" type="ORF">SYN_01840</name>
</gene>
<feature type="transmembrane region" description="Helical" evidence="1">
    <location>
        <begin position="93"/>
        <end position="112"/>
    </location>
</feature>
<keyword evidence="1" id="KW-1133">Transmembrane helix</keyword>
<protein>
    <submittedName>
        <fullName evidence="2">Hypothetical membrane protein</fullName>
    </submittedName>
</protein>
<dbReference type="STRING" id="56780.SYN_01840"/>
<evidence type="ECO:0000256" key="1">
    <source>
        <dbReference type="SAM" id="Phobius"/>
    </source>
</evidence>
<dbReference type="HOGENOM" id="CLU_054033_0_0_7"/>
<dbReference type="Proteomes" id="UP000001933">
    <property type="component" value="Chromosome"/>
</dbReference>
<sequence length="310" mass="34016">MIKELRRYKRSATIALGITGIAVMAAYSLCSESCTYLRGSMLGLDLKHLGMLYMGSVLTAGDFGKNAVCAILLSLGLGGEVFLLGFQVMNGVYCPYCLTFAAVVIVLFAMHLERIRPSTAILFAAIGFSVFLSLFSGSATPAYAEETQIPSFGNGPVKVRIYTDYFCPPCHSMEPELEPIIVDLVRRRIAAVTFVDTPVHRETILYAKCFLGMVTGRSDISQILWARSALFKAAEENIRSLPDLEAFLGERGLKYRYVDSSQAFETFGKHLRDDRIDSTPSCVVEGPGGRKKFTGAREILRALTRLGEGT</sequence>
<organism evidence="2 3">
    <name type="scientific">Syntrophus aciditrophicus (strain SB)</name>
    <dbReference type="NCBI Taxonomy" id="56780"/>
    <lineage>
        <taxon>Bacteria</taxon>
        <taxon>Pseudomonadati</taxon>
        <taxon>Thermodesulfobacteriota</taxon>
        <taxon>Syntrophia</taxon>
        <taxon>Syntrophales</taxon>
        <taxon>Syntrophaceae</taxon>
        <taxon>Syntrophus</taxon>
    </lineage>
</organism>
<dbReference type="OrthoDB" id="20261at2"/>
<keyword evidence="1" id="KW-0812">Transmembrane</keyword>
<proteinExistence type="predicted"/>
<dbReference type="KEGG" id="sat:SYN_01840"/>
<dbReference type="RefSeq" id="WP_011417554.1">
    <property type="nucleotide sequence ID" value="NC_007759.1"/>
</dbReference>
<dbReference type="Gene3D" id="3.40.30.10">
    <property type="entry name" value="Glutaredoxin"/>
    <property type="match status" value="1"/>
</dbReference>
<dbReference type="InParanoid" id="Q2LTW8"/>
<dbReference type="EMBL" id="CP000252">
    <property type="protein sequence ID" value="ABC77532.1"/>
    <property type="molecule type" value="Genomic_DNA"/>
</dbReference>
<dbReference type="AlphaFoldDB" id="Q2LTW8"/>
<dbReference type="InterPro" id="IPR036249">
    <property type="entry name" value="Thioredoxin-like_sf"/>
</dbReference>
<keyword evidence="3" id="KW-1185">Reference proteome</keyword>
<name>Q2LTW8_SYNAS</name>
<accession>Q2LTW8</accession>
<dbReference type="SUPFAM" id="SSF52833">
    <property type="entry name" value="Thioredoxin-like"/>
    <property type="match status" value="1"/>
</dbReference>
<dbReference type="eggNOG" id="COG1651">
    <property type="taxonomic scope" value="Bacteria"/>
</dbReference>
<evidence type="ECO:0000313" key="2">
    <source>
        <dbReference type="EMBL" id="ABC77532.1"/>
    </source>
</evidence>
<keyword evidence="1" id="KW-0472">Membrane</keyword>
<reference evidence="2 3" key="1">
    <citation type="journal article" date="2007" name="Proc. Natl. Acad. Sci. U.S.A.">
        <title>The genome of Syntrophus aciditrophicus: life at the thermodynamic limit of microbial growth.</title>
        <authorList>
            <person name="McInerney M.J."/>
            <person name="Rohlin L."/>
            <person name="Mouttaki H."/>
            <person name="Kim U."/>
            <person name="Krupp R.S."/>
            <person name="Rios-Hernandez L."/>
            <person name="Sieber J."/>
            <person name="Struchtemeyer C.G."/>
            <person name="Bhattacharyya A."/>
            <person name="Campbell J.W."/>
            <person name="Gunsalus R.P."/>
        </authorList>
    </citation>
    <scope>NUCLEOTIDE SEQUENCE [LARGE SCALE GENOMIC DNA]</scope>
    <source>
        <strain evidence="2 3">SB</strain>
    </source>
</reference>